<protein>
    <submittedName>
        <fullName evidence="1">Uncharacterized protein</fullName>
    </submittedName>
</protein>
<sequence length="23" mass="2550">MVSQKVESHIYVFGSGVLNWVIG</sequence>
<proteinExistence type="predicted"/>
<dbReference type="EMBL" id="GBRH01269642">
    <property type="protein sequence ID" value="JAD28253.1"/>
    <property type="molecule type" value="Transcribed_RNA"/>
</dbReference>
<name>A0A0A8YRF7_ARUDO</name>
<evidence type="ECO:0000313" key="1">
    <source>
        <dbReference type="EMBL" id="JAD28253.1"/>
    </source>
</evidence>
<organism evidence="1">
    <name type="scientific">Arundo donax</name>
    <name type="common">Giant reed</name>
    <name type="synonym">Donax arundinaceus</name>
    <dbReference type="NCBI Taxonomy" id="35708"/>
    <lineage>
        <taxon>Eukaryota</taxon>
        <taxon>Viridiplantae</taxon>
        <taxon>Streptophyta</taxon>
        <taxon>Embryophyta</taxon>
        <taxon>Tracheophyta</taxon>
        <taxon>Spermatophyta</taxon>
        <taxon>Magnoliopsida</taxon>
        <taxon>Liliopsida</taxon>
        <taxon>Poales</taxon>
        <taxon>Poaceae</taxon>
        <taxon>PACMAD clade</taxon>
        <taxon>Arundinoideae</taxon>
        <taxon>Arundineae</taxon>
        <taxon>Arundo</taxon>
    </lineage>
</organism>
<reference evidence="1" key="1">
    <citation type="submission" date="2014-09" db="EMBL/GenBank/DDBJ databases">
        <authorList>
            <person name="Magalhaes I.L.F."/>
            <person name="Oliveira U."/>
            <person name="Santos F.R."/>
            <person name="Vidigal T.H.D.A."/>
            <person name="Brescovit A.D."/>
            <person name="Santos A.J."/>
        </authorList>
    </citation>
    <scope>NUCLEOTIDE SEQUENCE</scope>
    <source>
        <tissue evidence="1">Shoot tissue taken approximately 20 cm above the soil surface</tissue>
    </source>
</reference>
<dbReference type="AlphaFoldDB" id="A0A0A8YRF7"/>
<accession>A0A0A8YRF7</accession>
<reference evidence="1" key="2">
    <citation type="journal article" date="2015" name="Data Brief">
        <title>Shoot transcriptome of the giant reed, Arundo donax.</title>
        <authorList>
            <person name="Barrero R.A."/>
            <person name="Guerrero F.D."/>
            <person name="Moolhuijzen P."/>
            <person name="Goolsby J.A."/>
            <person name="Tidwell J."/>
            <person name="Bellgard S.E."/>
            <person name="Bellgard M.I."/>
        </authorList>
    </citation>
    <scope>NUCLEOTIDE SEQUENCE</scope>
    <source>
        <tissue evidence="1">Shoot tissue taken approximately 20 cm above the soil surface</tissue>
    </source>
</reference>